<organism evidence="1 2">
    <name type="scientific">Plasmodium vinckei brucechwatti</name>
    <dbReference type="NCBI Taxonomy" id="119398"/>
    <lineage>
        <taxon>Eukaryota</taxon>
        <taxon>Sar</taxon>
        <taxon>Alveolata</taxon>
        <taxon>Apicomplexa</taxon>
        <taxon>Aconoidasida</taxon>
        <taxon>Haemosporida</taxon>
        <taxon>Plasmodiidae</taxon>
        <taxon>Plasmodium</taxon>
        <taxon>Plasmodium (Vinckeia)</taxon>
    </lineage>
</organism>
<sequence>MLPFYYLNKISEKPIKYQQIYKSFIIRFSFIFKAMNNRIIIFMFFSFLLQLNNISCNYTLCSLVSNEDAILSYCKNGSDCYIKNANNSLYSSIICVCKKFKENYFAGPDCSIRIPLHYKIMKNNDVLNTSWIEDLLKLNTWKNDENRVGKICVNPQCN</sequence>
<protein>
    <submittedName>
        <fullName evidence="1">Uncharacterized protein</fullName>
    </submittedName>
</protein>
<reference evidence="1 2" key="1">
    <citation type="submission" date="2020-08" db="EMBL/GenBank/DDBJ databases">
        <authorList>
            <person name="Ramaprasad A."/>
        </authorList>
    </citation>
    <scope>NUCLEOTIDE SEQUENCE [LARGE SCALE GENOMIC DNA]</scope>
</reference>
<dbReference type="Proteomes" id="UP000515550">
    <property type="component" value="Chromosome PVBDA_11"/>
</dbReference>
<name>A0A6V7SDE5_PLAVN</name>
<gene>
    <name evidence="1" type="ORF">PVBDA_1104420</name>
</gene>
<proteinExistence type="predicted"/>
<accession>A0A6V7SDE5</accession>
<evidence type="ECO:0000313" key="2">
    <source>
        <dbReference type="Proteomes" id="UP000515550"/>
    </source>
</evidence>
<evidence type="ECO:0000313" key="1">
    <source>
        <dbReference type="EMBL" id="CAD2096250.1"/>
    </source>
</evidence>
<dbReference type="VEuPathDB" id="PlasmoDB:PVBDA_1104420"/>
<dbReference type="AlphaFoldDB" id="A0A6V7SDE5"/>
<dbReference type="EMBL" id="LR865389">
    <property type="protein sequence ID" value="CAD2096250.1"/>
    <property type="molecule type" value="Genomic_DNA"/>
</dbReference>